<dbReference type="InterPro" id="IPR013083">
    <property type="entry name" value="Znf_RING/FYVE/PHD"/>
</dbReference>
<dbReference type="SUPFAM" id="SSF57850">
    <property type="entry name" value="RING/U-box"/>
    <property type="match status" value="1"/>
</dbReference>
<evidence type="ECO:0000256" key="8">
    <source>
        <dbReference type="PROSITE-ProRule" id="PRU00175"/>
    </source>
</evidence>
<comment type="catalytic activity">
    <reaction evidence="1">
        <text>S-ubiquitinyl-[E2 ubiquitin-conjugating enzyme]-L-cysteine + [acceptor protein]-L-lysine = [E2 ubiquitin-conjugating enzyme]-L-cysteine + N(6)-ubiquitinyl-[acceptor protein]-L-lysine.</text>
        <dbReference type="EC" id="2.3.2.27"/>
    </reaction>
</comment>
<evidence type="ECO:0000313" key="11">
    <source>
        <dbReference type="EMBL" id="EFN56370.1"/>
    </source>
</evidence>
<evidence type="ECO:0000256" key="2">
    <source>
        <dbReference type="ARBA" id="ARBA00004123"/>
    </source>
</evidence>
<dbReference type="EC" id="2.3.2.27" evidence="3"/>
<reference evidence="11 12" key="1">
    <citation type="journal article" date="2010" name="Plant Cell">
        <title>The Chlorella variabilis NC64A genome reveals adaptation to photosymbiosis, coevolution with viruses, and cryptic sex.</title>
        <authorList>
            <person name="Blanc G."/>
            <person name="Duncan G."/>
            <person name="Agarkova I."/>
            <person name="Borodovsky M."/>
            <person name="Gurnon J."/>
            <person name="Kuo A."/>
            <person name="Lindquist E."/>
            <person name="Lucas S."/>
            <person name="Pangilinan J."/>
            <person name="Polle J."/>
            <person name="Salamov A."/>
            <person name="Terry A."/>
            <person name="Yamada T."/>
            <person name="Dunigan D.D."/>
            <person name="Grigoriev I.V."/>
            <person name="Claverie J.M."/>
            <person name="Van Etten J.L."/>
        </authorList>
    </citation>
    <scope>NUCLEOTIDE SEQUENCE [LARGE SCALE GENOMIC DNA]</scope>
    <source>
        <strain evidence="11 12">NC64A</strain>
    </source>
</reference>
<evidence type="ECO:0000256" key="9">
    <source>
        <dbReference type="SAM" id="MobiDB-lite"/>
    </source>
</evidence>
<evidence type="ECO:0000313" key="12">
    <source>
        <dbReference type="Proteomes" id="UP000008141"/>
    </source>
</evidence>
<dbReference type="SMART" id="SM00184">
    <property type="entry name" value="RING"/>
    <property type="match status" value="1"/>
</dbReference>
<dbReference type="PANTHER" id="PTHR23328:SF0">
    <property type="entry name" value="RING-TYPE DOMAIN-CONTAINING PROTEIN"/>
    <property type="match status" value="1"/>
</dbReference>
<gene>
    <name evidence="11" type="ORF">CHLNCDRAFT_144872</name>
</gene>
<protein>
    <recommendedName>
        <fullName evidence="3">RING-type E3 ubiquitin transferase</fullName>
        <ecNumber evidence="3">2.3.2.27</ecNumber>
    </recommendedName>
</protein>
<accession>E1ZD72</accession>
<feature type="region of interest" description="Disordered" evidence="9">
    <location>
        <begin position="304"/>
        <end position="345"/>
    </location>
</feature>
<dbReference type="PANTHER" id="PTHR23328">
    <property type="entry name" value="RING-TYPE DOMAIN-CONTAINING PROTEIN"/>
    <property type="match status" value="1"/>
</dbReference>
<evidence type="ECO:0000259" key="10">
    <source>
        <dbReference type="PROSITE" id="PS50089"/>
    </source>
</evidence>
<dbReference type="RefSeq" id="XP_005848472.1">
    <property type="nucleotide sequence ID" value="XM_005848410.1"/>
</dbReference>
<evidence type="ECO:0000256" key="5">
    <source>
        <dbReference type="ARBA" id="ARBA00022763"/>
    </source>
</evidence>
<name>E1ZD72_CHLVA</name>
<feature type="region of interest" description="Disordered" evidence="9">
    <location>
        <begin position="445"/>
        <end position="477"/>
    </location>
</feature>
<dbReference type="InterPro" id="IPR001841">
    <property type="entry name" value="Znf_RING"/>
</dbReference>
<keyword evidence="6" id="KW-0833">Ubl conjugation pathway</keyword>
<keyword evidence="8" id="KW-0479">Metal-binding</keyword>
<evidence type="ECO:0000256" key="6">
    <source>
        <dbReference type="ARBA" id="ARBA00022786"/>
    </source>
</evidence>
<dbReference type="GO" id="GO:0006302">
    <property type="term" value="P:double-strand break repair"/>
    <property type="evidence" value="ECO:0007669"/>
    <property type="project" value="TreeGrafter"/>
</dbReference>
<dbReference type="eggNOG" id="KOG4159">
    <property type="taxonomic scope" value="Eukaryota"/>
</dbReference>
<keyword evidence="12" id="KW-1185">Reference proteome</keyword>
<dbReference type="KEGG" id="cvr:CHLNCDRAFT_144872"/>
<organism evidence="12">
    <name type="scientific">Chlorella variabilis</name>
    <name type="common">Green alga</name>
    <dbReference type="NCBI Taxonomy" id="554065"/>
    <lineage>
        <taxon>Eukaryota</taxon>
        <taxon>Viridiplantae</taxon>
        <taxon>Chlorophyta</taxon>
        <taxon>core chlorophytes</taxon>
        <taxon>Trebouxiophyceae</taxon>
        <taxon>Chlorellales</taxon>
        <taxon>Chlorellaceae</taxon>
        <taxon>Chlorella clade</taxon>
        <taxon>Chlorella</taxon>
    </lineage>
</organism>
<feature type="domain" description="RING-type" evidence="10">
    <location>
        <begin position="31"/>
        <end position="72"/>
    </location>
</feature>
<dbReference type="GO" id="GO:0008270">
    <property type="term" value="F:zinc ion binding"/>
    <property type="evidence" value="ECO:0007669"/>
    <property type="project" value="UniProtKB-KW"/>
</dbReference>
<dbReference type="GO" id="GO:0035861">
    <property type="term" value="C:site of double-strand break"/>
    <property type="evidence" value="ECO:0007669"/>
    <property type="project" value="TreeGrafter"/>
</dbReference>
<dbReference type="Gene3D" id="3.30.40.10">
    <property type="entry name" value="Zinc/RING finger domain, C3HC4 (zinc finger)"/>
    <property type="match status" value="1"/>
</dbReference>
<evidence type="ECO:0000256" key="1">
    <source>
        <dbReference type="ARBA" id="ARBA00000900"/>
    </source>
</evidence>
<dbReference type="InParanoid" id="E1ZD72"/>
<dbReference type="AlphaFoldDB" id="E1ZD72"/>
<dbReference type="GO" id="GO:0005634">
    <property type="term" value="C:nucleus"/>
    <property type="evidence" value="ECO:0007669"/>
    <property type="project" value="UniProtKB-SubCell"/>
</dbReference>
<dbReference type="EMBL" id="GL433842">
    <property type="protein sequence ID" value="EFN56370.1"/>
    <property type="molecule type" value="Genomic_DNA"/>
</dbReference>
<sequence>MENADSNSAQQARGCGLPEGLLAKVREELTCVICYEVSVRPSTLPCGHTACRGCFNRALAAAASQPKCPSCRAPLPIGMPALALNTTLKSLAELLLPDECVQRGSATSTPPEAPRPAVLEQRVVLRSGAGGRAVSLHSSHELNRQERSSAGAGLQALLTVMEDRWPEARQQGTRAAAEGQQASRQGMAARLVPGADAPAAPAGAAALPRWRSPAARVPPAPAAQTEQQLRWPSAFSRVPDHTPQQRLAGADAPTLMMRVLDRVNRELSGMLSLVPEMEGQVRQAQQNQSDLDRLLQRLESLHQRFPTPSNNRRQAAAAGAAQPPAPPPASGLGASPRTSPSSHMRTAAVPEMRNEMTWGQDGIDTTLTPEQRYALAVRVAHSTAPGQALLAVRYIGSVYEAVGDGGEAPTALDTTASDLYAALAHQLSRHMAGAEAALGRTTSTASTAPAAAATPASAAAAGPPSSHTSEASATAASAPPASLTAVAGATEVEPGVPPTQPAAGAAAADSVLLSTQTFVAAALDTLLAGLHLPHVSSQLSQAAIHECLASSLCVLANAALLPVNGSAQVQRSLSKLLDMLVCSPGAPAVMGALLSLLRAPFTTAQLRGTAPPAMPAGRAMFMHHLSRTLIKSTLLFRRRAEGADLGAVLQSLHLLLSDQRHPDSPTAQQQESAAKRFISAVCAAVQEEGITPHLALLPAISPVRSIVAECIAALDGPEPVSPFILSALHTPQPPVPALAPMPVPQSPTSLAPGALAGLIAPLSHFCTELTAAASTAAPLPSSHTICLGSAMMVDTLLLTLIQAAVSGQIRLSEADALRLGSIGSIPLQTHLALLHDMALRSSDLDSSWNHFTYCCQIVSTLLRFTTTPGMFPPRVLAALRATTLRPPILLGWLQKSTAIAAELLRQGGPSHVPVNLFDVWTDVLHPENKVRELLECQQLAPLHSSIVRLLVSCLAAVDQDSVQADPSKAVVCLQLLGLADLYHGRHTHELDTGGAALHATAHVMRSLAAADAALATAASVGLFLWGLNSLAVLLSDIGELGDSPTQATVQARERLIIAATTQLGDGTLQAILQLLASVAAAAPGTSPAGQLQPAAAS</sequence>
<proteinExistence type="predicted"/>
<keyword evidence="4" id="KW-0808">Transferase</keyword>
<dbReference type="PROSITE" id="PS50089">
    <property type="entry name" value="ZF_RING_2"/>
    <property type="match status" value="1"/>
</dbReference>
<evidence type="ECO:0000256" key="7">
    <source>
        <dbReference type="ARBA" id="ARBA00023242"/>
    </source>
</evidence>
<keyword evidence="5" id="KW-0227">DNA damage</keyword>
<dbReference type="Pfam" id="PF13920">
    <property type="entry name" value="zf-C3HC4_3"/>
    <property type="match status" value="1"/>
</dbReference>
<dbReference type="OrthoDB" id="6105938at2759"/>
<evidence type="ECO:0000256" key="3">
    <source>
        <dbReference type="ARBA" id="ARBA00012483"/>
    </source>
</evidence>
<dbReference type="GeneID" id="17355834"/>
<dbReference type="GO" id="GO:0061630">
    <property type="term" value="F:ubiquitin protein ligase activity"/>
    <property type="evidence" value="ECO:0007669"/>
    <property type="project" value="UniProtKB-EC"/>
</dbReference>
<comment type="subcellular location">
    <subcellularLocation>
        <location evidence="2">Nucleus</location>
    </subcellularLocation>
</comment>
<dbReference type="Proteomes" id="UP000008141">
    <property type="component" value="Unassembled WGS sequence"/>
</dbReference>
<dbReference type="GO" id="GO:0031491">
    <property type="term" value="F:nucleosome binding"/>
    <property type="evidence" value="ECO:0007669"/>
    <property type="project" value="TreeGrafter"/>
</dbReference>
<dbReference type="InterPro" id="IPR051657">
    <property type="entry name" value="RNF168/RNF169_E3_ubiq-ligase"/>
</dbReference>
<keyword evidence="8" id="KW-0863">Zinc-finger</keyword>
<dbReference type="CDD" id="cd16551">
    <property type="entry name" value="RING-HC_RNF169"/>
    <property type="match status" value="1"/>
</dbReference>
<keyword evidence="7" id="KW-0539">Nucleus</keyword>
<keyword evidence="8" id="KW-0862">Zinc</keyword>
<evidence type="ECO:0000256" key="4">
    <source>
        <dbReference type="ARBA" id="ARBA00022679"/>
    </source>
</evidence>